<dbReference type="AlphaFoldDB" id="A0A5B9DCT3"/>
<keyword evidence="6" id="KW-1185">Reference proteome</keyword>
<evidence type="ECO:0000313" key="6">
    <source>
        <dbReference type="Proteomes" id="UP000321408"/>
    </source>
</evidence>
<dbReference type="Proteomes" id="UP000321408">
    <property type="component" value="Chromosome"/>
</dbReference>
<protein>
    <submittedName>
        <fullName evidence="5">Penicillin acylase family protein</fullName>
    </submittedName>
</protein>
<dbReference type="Gene3D" id="3.60.20.10">
    <property type="entry name" value="Glutamine Phosphoribosylpyrophosphate, subunit 1, domain 1"/>
    <property type="match status" value="1"/>
</dbReference>
<dbReference type="Gene3D" id="1.10.439.10">
    <property type="entry name" value="Penicillin Amidohydrolase, domain 1"/>
    <property type="match status" value="1"/>
</dbReference>
<proteinExistence type="inferred from homology"/>
<dbReference type="InterPro" id="IPR043147">
    <property type="entry name" value="Penicillin_amidase_A-knob"/>
</dbReference>
<reference evidence="5 6" key="2">
    <citation type="journal article" date="2024" name="Int. J. Syst. Evol. Microbiol.">
        <title>Promethearchaeum syntrophicum gen. nov., sp. nov., an anaerobic, obligately syntrophic archaeon, the first isolate of the lineage 'Asgard' archaea, and proposal of the new archaeal phylum Promethearchaeota phyl. nov. and kingdom Promethearchaeati regn. nov.</title>
        <authorList>
            <person name="Imachi H."/>
            <person name="Nobu M.K."/>
            <person name="Kato S."/>
            <person name="Takaki Y."/>
            <person name="Miyazaki M."/>
            <person name="Miyata M."/>
            <person name="Ogawara M."/>
            <person name="Saito Y."/>
            <person name="Sakai S."/>
            <person name="Tahara Y.O."/>
            <person name="Takano Y."/>
            <person name="Tasumi E."/>
            <person name="Uematsu K."/>
            <person name="Yoshimura T."/>
            <person name="Itoh T."/>
            <person name="Ohkuma M."/>
            <person name="Takai K."/>
        </authorList>
    </citation>
    <scope>NUCLEOTIDE SEQUENCE [LARGE SCALE GENOMIC DNA]</scope>
    <source>
        <strain evidence="5 6">MK-D1</strain>
    </source>
</reference>
<dbReference type="EMBL" id="CP042905">
    <property type="protein sequence ID" value="QEE16697.1"/>
    <property type="molecule type" value="Genomic_DNA"/>
</dbReference>
<dbReference type="GO" id="GO:0016811">
    <property type="term" value="F:hydrolase activity, acting on carbon-nitrogen (but not peptide) bonds, in linear amides"/>
    <property type="evidence" value="ECO:0007669"/>
    <property type="project" value="InterPro"/>
</dbReference>
<gene>
    <name evidence="5" type="ORF">DSAG12_02527</name>
</gene>
<evidence type="ECO:0000313" key="5">
    <source>
        <dbReference type="EMBL" id="QEE16697.1"/>
    </source>
</evidence>
<keyword evidence="2" id="KW-0378">Hydrolase</keyword>
<keyword evidence="4" id="KW-0472">Membrane</keyword>
<dbReference type="KEGG" id="psyt:DSAG12_02527"/>
<dbReference type="GeneID" id="41330512"/>
<evidence type="ECO:0000256" key="2">
    <source>
        <dbReference type="ARBA" id="ARBA00022801"/>
    </source>
</evidence>
<dbReference type="InterPro" id="IPR014395">
    <property type="entry name" value="Pen/GL7ACA/AHL_acylase"/>
</dbReference>
<dbReference type="OrthoDB" id="56056at2157"/>
<dbReference type="PIRSF" id="PIRSF001227">
    <property type="entry name" value="Pen_acylase"/>
    <property type="match status" value="1"/>
</dbReference>
<dbReference type="PANTHER" id="PTHR34218">
    <property type="entry name" value="PEPTIDASE S45 PENICILLIN AMIDASE"/>
    <property type="match status" value="1"/>
</dbReference>
<keyword evidence="4" id="KW-1133">Transmembrane helix</keyword>
<dbReference type="CDD" id="cd03747">
    <property type="entry name" value="Ntn_PGA_like"/>
    <property type="match status" value="1"/>
</dbReference>
<accession>A0A5B9DCT3</accession>
<comment type="similarity">
    <text evidence="1">Belongs to the peptidase S45 family.</text>
</comment>
<dbReference type="InterPro" id="IPR029055">
    <property type="entry name" value="Ntn_hydrolases_N"/>
</dbReference>
<name>A0A5B9DCT3_9ARCH</name>
<keyword evidence="4" id="KW-0812">Transmembrane</keyword>
<sequence>MEIKQNQNPTIIKIIIAAVISIGMITAFSIPFGMIPPLGNLLFPGDGIWDVPTEVSEYEVVKDSALSHDVEVFRDEWGIPHIYGYGEEDLMFALGYVQAQDRMIQMDLVRRLARGRLSEIVGPDALDTDKFNILKLEEYWANKSVENLQASEDPLYKSIYQMLLRYADGINKYIETNQNNKPFEYQFLDVEIAPWEIVDTLVYAKYMSEYFTWSYKDMQRYENMMILGSDNYTELYGFPAPYQIPVTPNYGEYDDISIPSSEFNPPSSSNTDEIKMPSDNSEFVEPLPMNFISSFLDGLQGFPQEIQRMEQEYIIGSNNWVISGNKTSSGKPLLSTDMHLGLTLPGMWHEAHLVDITPGADLNLYAVFVPGVPLPIAGHTDYVGWGESIAAFDLIDWYYYNGINDTHYEYKGEAKAYDIMVESIPIKGQEPEEYIIKSTVHGPVFTDLVPMSEDFSENVIACKWTSYNITLDFLALYGFMHAKNVYEFDDAIKFMDLLPLNIAFGDVEGNIGIRPNAKVPIRNDTDIPSWHPGGGDMPYNGSKGEGEWIDYLDFEDRPYCINPEQGFLSSANQYIAGPDYPNVEVINDGGAVGYRARRINNLLAKATEFTVEDMKTMVLDIYSVRAGNFTPYLIDALDTLISKSDIQKAAYNELQNWDYYMDKDLVAPSLYHVWIEAYLELTFQDEQTNMGSFSRPSYAVLEYLTKNNSDSKWFDNISTPEIENRDDIILDTFNIVLEGLEEYYGTNNVSAWKWGEVHQIRVDHLMSLPGLGFGPYPISGEAYTINPSYGSNFNNGVISTSYSRAGASERIIVDFSNMNNSVSIIPSGERGISSSVHYTDQLEMWLRGEFHPQYFDAKDPETIQNWANIESIILFKKEGD</sequence>
<dbReference type="InterPro" id="IPR043146">
    <property type="entry name" value="Penicillin_amidase_N_B-knob"/>
</dbReference>
<dbReference type="PANTHER" id="PTHR34218:SF4">
    <property type="entry name" value="ACYL-HOMOSERINE LACTONE ACYLASE QUIP"/>
    <property type="match status" value="1"/>
</dbReference>
<feature type="transmembrane region" description="Helical" evidence="4">
    <location>
        <begin position="12"/>
        <end position="34"/>
    </location>
</feature>
<evidence type="ECO:0000256" key="3">
    <source>
        <dbReference type="ARBA" id="ARBA00023145"/>
    </source>
</evidence>
<evidence type="ECO:0000256" key="4">
    <source>
        <dbReference type="SAM" id="Phobius"/>
    </source>
</evidence>
<dbReference type="RefSeq" id="WP_147663632.1">
    <property type="nucleotide sequence ID" value="NZ_CP042905.2"/>
</dbReference>
<dbReference type="Gene3D" id="1.10.1400.10">
    <property type="match status" value="1"/>
</dbReference>
<keyword evidence="3" id="KW-0865">Zymogen</keyword>
<reference evidence="5 6" key="1">
    <citation type="journal article" date="2020" name="Nature">
        <title>Isolation of an archaeon at the prokaryote-eukaryote interface.</title>
        <authorList>
            <person name="Imachi H."/>
            <person name="Nobu M.K."/>
            <person name="Nakahara N."/>
            <person name="Morono Y."/>
            <person name="Ogawara M."/>
            <person name="Takaki Y."/>
            <person name="Takano Y."/>
            <person name="Uematsu K."/>
            <person name="Ikuta T."/>
            <person name="Ito M."/>
            <person name="Matsui Y."/>
            <person name="Miyazaki M."/>
            <person name="Murata K."/>
            <person name="Saito Y."/>
            <person name="Sakai S."/>
            <person name="Song C."/>
            <person name="Tasumi E."/>
            <person name="Yamanaka Y."/>
            <person name="Yamaguchi T."/>
            <person name="Kamagata Y."/>
            <person name="Tamaki H."/>
            <person name="Takai K."/>
        </authorList>
    </citation>
    <scope>NUCLEOTIDE SEQUENCE [LARGE SCALE GENOMIC DNA]</scope>
    <source>
        <strain evidence="5 6">MK-D1</strain>
    </source>
</reference>
<evidence type="ECO:0000256" key="1">
    <source>
        <dbReference type="ARBA" id="ARBA00006586"/>
    </source>
</evidence>
<dbReference type="GO" id="GO:0017000">
    <property type="term" value="P:antibiotic biosynthetic process"/>
    <property type="evidence" value="ECO:0007669"/>
    <property type="project" value="InterPro"/>
</dbReference>
<organism evidence="5 6">
    <name type="scientific">Promethearchaeum syntrophicum</name>
    <dbReference type="NCBI Taxonomy" id="2594042"/>
    <lineage>
        <taxon>Archaea</taxon>
        <taxon>Promethearchaeati</taxon>
        <taxon>Promethearchaeota</taxon>
        <taxon>Promethearchaeia</taxon>
        <taxon>Promethearchaeales</taxon>
        <taxon>Promethearchaeaceae</taxon>
        <taxon>Promethearchaeum</taxon>
    </lineage>
</organism>
<dbReference type="Gene3D" id="2.30.120.10">
    <property type="match status" value="1"/>
</dbReference>
<dbReference type="SUPFAM" id="SSF56235">
    <property type="entry name" value="N-terminal nucleophile aminohydrolases (Ntn hydrolases)"/>
    <property type="match status" value="1"/>
</dbReference>
<dbReference type="InterPro" id="IPR023343">
    <property type="entry name" value="Penicillin_amidase_dom1"/>
</dbReference>
<dbReference type="Pfam" id="PF01804">
    <property type="entry name" value="Penicil_amidase"/>
    <property type="match status" value="1"/>
</dbReference>
<dbReference type="InterPro" id="IPR002692">
    <property type="entry name" value="S45"/>
</dbReference>